<evidence type="ECO:0000259" key="6">
    <source>
        <dbReference type="Pfam" id="PF01485"/>
    </source>
</evidence>
<feature type="non-terminal residue" evidence="7">
    <location>
        <position position="1"/>
    </location>
</feature>
<dbReference type="GO" id="GO:0008270">
    <property type="term" value="F:zinc ion binding"/>
    <property type="evidence" value="ECO:0007669"/>
    <property type="project" value="UniProtKB-KW"/>
</dbReference>
<evidence type="ECO:0000313" key="8">
    <source>
        <dbReference type="Proteomes" id="UP000800200"/>
    </source>
</evidence>
<evidence type="ECO:0000313" key="7">
    <source>
        <dbReference type="EMBL" id="KAF2185229.1"/>
    </source>
</evidence>
<evidence type="ECO:0000256" key="4">
    <source>
        <dbReference type="ARBA" id="ARBA00022833"/>
    </source>
</evidence>
<keyword evidence="3" id="KW-0833">Ubl conjugation pathway</keyword>
<keyword evidence="1" id="KW-0479">Metal-binding</keyword>
<dbReference type="EMBL" id="ML994634">
    <property type="protein sequence ID" value="KAF2185229.1"/>
    <property type="molecule type" value="Genomic_DNA"/>
</dbReference>
<keyword evidence="8" id="KW-1185">Reference proteome</keyword>
<dbReference type="CDD" id="cd20335">
    <property type="entry name" value="BRcat_RBR"/>
    <property type="match status" value="1"/>
</dbReference>
<feature type="non-terminal residue" evidence="7">
    <location>
        <position position="77"/>
    </location>
</feature>
<reference evidence="7" key="1">
    <citation type="journal article" date="2020" name="Stud. Mycol.">
        <title>101 Dothideomycetes genomes: a test case for predicting lifestyles and emergence of pathogens.</title>
        <authorList>
            <person name="Haridas S."/>
            <person name="Albert R."/>
            <person name="Binder M."/>
            <person name="Bloem J."/>
            <person name="Labutti K."/>
            <person name="Salamov A."/>
            <person name="Andreopoulos B."/>
            <person name="Baker S."/>
            <person name="Barry K."/>
            <person name="Bills G."/>
            <person name="Bluhm B."/>
            <person name="Cannon C."/>
            <person name="Castanera R."/>
            <person name="Culley D."/>
            <person name="Daum C."/>
            <person name="Ezra D."/>
            <person name="Gonzalez J."/>
            <person name="Henrissat B."/>
            <person name="Kuo A."/>
            <person name="Liang C."/>
            <person name="Lipzen A."/>
            <person name="Lutzoni F."/>
            <person name="Magnuson J."/>
            <person name="Mondo S."/>
            <person name="Nolan M."/>
            <person name="Ohm R."/>
            <person name="Pangilinan J."/>
            <person name="Park H.-J."/>
            <person name="Ramirez L."/>
            <person name="Alfaro M."/>
            <person name="Sun H."/>
            <person name="Tritt A."/>
            <person name="Yoshinaga Y."/>
            <person name="Zwiers L.-H."/>
            <person name="Turgeon B."/>
            <person name="Goodwin S."/>
            <person name="Spatafora J."/>
            <person name="Crous P."/>
            <person name="Grigoriev I."/>
        </authorList>
    </citation>
    <scope>NUCLEOTIDE SEQUENCE</scope>
    <source>
        <strain evidence="7">CBS 207.26</strain>
    </source>
</reference>
<feature type="domain" description="IBR" evidence="6">
    <location>
        <begin position="1"/>
        <end position="47"/>
    </location>
</feature>
<organism evidence="7 8">
    <name type="scientific">Zopfia rhizophila CBS 207.26</name>
    <dbReference type="NCBI Taxonomy" id="1314779"/>
    <lineage>
        <taxon>Eukaryota</taxon>
        <taxon>Fungi</taxon>
        <taxon>Dikarya</taxon>
        <taxon>Ascomycota</taxon>
        <taxon>Pezizomycotina</taxon>
        <taxon>Dothideomycetes</taxon>
        <taxon>Dothideomycetes incertae sedis</taxon>
        <taxon>Zopfiaceae</taxon>
        <taxon>Zopfia</taxon>
    </lineage>
</organism>
<keyword evidence="2" id="KW-0863">Zinc-finger</keyword>
<dbReference type="AlphaFoldDB" id="A0A6A6E3P8"/>
<gene>
    <name evidence="7" type="ORF">K469DRAFT_497468</name>
</gene>
<evidence type="ECO:0000256" key="5">
    <source>
        <dbReference type="SAM" id="MobiDB-lite"/>
    </source>
</evidence>
<evidence type="ECO:0000256" key="3">
    <source>
        <dbReference type="ARBA" id="ARBA00022786"/>
    </source>
</evidence>
<dbReference type="SUPFAM" id="SSF57850">
    <property type="entry name" value="RING/U-box"/>
    <property type="match status" value="1"/>
</dbReference>
<dbReference type="Proteomes" id="UP000800200">
    <property type="component" value="Unassembled WGS sequence"/>
</dbReference>
<name>A0A6A6E3P8_9PEZI</name>
<dbReference type="Pfam" id="PF01485">
    <property type="entry name" value="IBR"/>
    <property type="match status" value="1"/>
</dbReference>
<accession>A0A6A6E3P8</accession>
<sequence length="77" mass="9049">FRWCPRADCSSGQIHDTGRDGPIFTCVKCRTKLCLFHETAWHEAETCEEFDHRMKKSKRKLNESFSSRRIGTEKKPC</sequence>
<keyword evidence="4" id="KW-0862">Zinc</keyword>
<evidence type="ECO:0000256" key="2">
    <source>
        <dbReference type="ARBA" id="ARBA00022771"/>
    </source>
</evidence>
<protein>
    <recommendedName>
        <fullName evidence="6">IBR domain-containing protein</fullName>
    </recommendedName>
</protein>
<dbReference type="InterPro" id="IPR002867">
    <property type="entry name" value="IBR_dom"/>
</dbReference>
<feature type="region of interest" description="Disordered" evidence="5">
    <location>
        <begin position="57"/>
        <end position="77"/>
    </location>
</feature>
<proteinExistence type="predicted"/>
<evidence type="ECO:0000256" key="1">
    <source>
        <dbReference type="ARBA" id="ARBA00022723"/>
    </source>
</evidence>
<dbReference type="OrthoDB" id="1431934at2759"/>